<dbReference type="Proteomes" id="UP000775213">
    <property type="component" value="Unassembled WGS sequence"/>
</dbReference>
<proteinExistence type="predicted"/>
<name>A0AAV7GT49_DENCH</name>
<sequence length="110" mass="12283">MDSDYIEPMPSPQGRTSFCECLVEAPAVSATVPHRLNALCSLFGFNQGELLTLKKHQLSVTFGYCICNSLELLRSLRNWFSDSLHGYNNFLMLSEIKLLAKGCIILIGLK</sequence>
<organism evidence="1 2">
    <name type="scientific">Dendrobium chrysotoxum</name>
    <name type="common">Orchid</name>
    <dbReference type="NCBI Taxonomy" id="161865"/>
    <lineage>
        <taxon>Eukaryota</taxon>
        <taxon>Viridiplantae</taxon>
        <taxon>Streptophyta</taxon>
        <taxon>Embryophyta</taxon>
        <taxon>Tracheophyta</taxon>
        <taxon>Spermatophyta</taxon>
        <taxon>Magnoliopsida</taxon>
        <taxon>Liliopsida</taxon>
        <taxon>Asparagales</taxon>
        <taxon>Orchidaceae</taxon>
        <taxon>Epidendroideae</taxon>
        <taxon>Malaxideae</taxon>
        <taxon>Dendrobiinae</taxon>
        <taxon>Dendrobium</taxon>
    </lineage>
</organism>
<keyword evidence="2" id="KW-1185">Reference proteome</keyword>
<dbReference type="AlphaFoldDB" id="A0AAV7GT49"/>
<dbReference type="EMBL" id="JAGFBR010000011">
    <property type="protein sequence ID" value="KAH0459171.1"/>
    <property type="molecule type" value="Genomic_DNA"/>
</dbReference>
<gene>
    <name evidence="1" type="ORF">IEQ34_011985</name>
</gene>
<protein>
    <submittedName>
        <fullName evidence="1">Uncharacterized protein</fullName>
    </submittedName>
</protein>
<reference evidence="1 2" key="1">
    <citation type="journal article" date="2021" name="Hortic Res">
        <title>Chromosome-scale assembly of the Dendrobium chrysotoxum genome enhances the understanding of orchid evolution.</title>
        <authorList>
            <person name="Zhang Y."/>
            <person name="Zhang G.Q."/>
            <person name="Zhang D."/>
            <person name="Liu X.D."/>
            <person name="Xu X.Y."/>
            <person name="Sun W.H."/>
            <person name="Yu X."/>
            <person name="Zhu X."/>
            <person name="Wang Z.W."/>
            <person name="Zhao X."/>
            <person name="Zhong W.Y."/>
            <person name="Chen H."/>
            <person name="Yin W.L."/>
            <person name="Huang T."/>
            <person name="Niu S.C."/>
            <person name="Liu Z.J."/>
        </authorList>
    </citation>
    <scope>NUCLEOTIDE SEQUENCE [LARGE SCALE GENOMIC DNA]</scope>
    <source>
        <strain evidence="1">Lindl</strain>
    </source>
</reference>
<evidence type="ECO:0000313" key="1">
    <source>
        <dbReference type="EMBL" id="KAH0459171.1"/>
    </source>
</evidence>
<evidence type="ECO:0000313" key="2">
    <source>
        <dbReference type="Proteomes" id="UP000775213"/>
    </source>
</evidence>
<accession>A0AAV7GT49</accession>
<comment type="caution">
    <text evidence="1">The sequence shown here is derived from an EMBL/GenBank/DDBJ whole genome shotgun (WGS) entry which is preliminary data.</text>
</comment>